<keyword evidence="1 2" id="KW-0663">Pyridoxal phosphate</keyword>
<sequence>MSDFLPFSRPAMGTEELAAVKTELDPGWITTGPENQGLEAEFCRLTGNQYAVAVSSATSGMHIALMPLNIGEGDEIITPSMTWVSTLNMIVLLGANAVMVDVDRDTLMVTPEHIEAVITPRTKAIIPLHYAGAPADLDAIHALGDYSITVIEDAAHTTGTGYKGHHIGARGTAIFSFHAIKNITCAEGGIVVTVNPQFADKLHSIKFHGLGVDAWYHHVWQTHCGHRSIRQLEEDIARGITALQAIIGKPVTCSASARWRGDRRIVRAKEPFNLRYNSDCRRSALFRPGLIPGQAGTPQIPVTLPTWDKIIGPAVQAQAFNAWIISHMLQDKGTPVYTIHAEVEEIVHQPLFEDLLVRARDTGITFCPLGELLPTSPGILPLGQIVRRHIPGRDGWLEGQQTVSAS</sequence>
<evidence type="ECO:0000313" key="4">
    <source>
        <dbReference type="EMBL" id="SUG30266.1"/>
    </source>
</evidence>
<evidence type="ECO:0000256" key="2">
    <source>
        <dbReference type="RuleBase" id="RU004508"/>
    </source>
</evidence>
<feature type="domain" description="NodB homology" evidence="3">
    <location>
        <begin position="144"/>
        <end position="367"/>
    </location>
</feature>
<protein>
    <submittedName>
        <fullName evidence="4">UDP-4-amino-4-deoxy-L-arabinose--oxoglutarate aminotransferase</fullName>
        <ecNumber evidence="4">2.6.1.87</ecNumber>
    </submittedName>
</protein>
<dbReference type="PANTHER" id="PTHR30244:SF41">
    <property type="entry name" value="UDP-4-AMINO-4-DEOXY-L-ARABINOSE--OXOGLUTARATE AMINOTRANSFERASE"/>
    <property type="match status" value="1"/>
</dbReference>
<dbReference type="SUPFAM" id="SSF53383">
    <property type="entry name" value="PLP-dependent transferases"/>
    <property type="match status" value="1"/>
</dbReference>
<comment type="similarity">
    <text evidence="2">Belongs to the DegT/DnrJ/EryC1 family.</text>
</comment>
<dbReference type="InterPro" id="IPR015424">
    <property type="entry name" value="PyrdxlP-dep_Trfase"/>
</dbReference>
<organism evidence="4 5">
    <name type="scientific">Salmonella enterica subsp. arizonae</name>
    <dbReference type="NCBI Taxonomy" id="59203"/>
    <lineage>
        <taxon>Bacteria</taxon>
        <taxon>Pseudomonadati</taxon>
        <taxon>Pseudomonadota</taxon>
        <taxon>Gammaproteobacteria</taxon>
        <taxon>Enterobacterales</taxon>
        <taxon>Enterobacteriaceae</taxon>
        <taxon>Salmonella</taxon>
    </lineage>
</organism>
<dbReference type="GO" id="GO:0030170">
    <property type="term" value="F:pyridoxal phosphate binding"/>
    <property type="evidence" value="ECO:0007669"/>
    <property type="project" value="TreeGrafter"/>
</dbReference>
<dbReference type="EC" id="2.6.1.87" evidence="4"/>
<dbReference type="PANTHER" id="PTHR30244">
    <property type="entry name" value="TRANSAMINASE"/>
    <property type="match status" value="1"/>
</dbReference>
<reference evidence="4 5" key="1">
    <citation type="submission" date="2018-06" db="EMBL/GenBank/DDBJ databases">
        <authorList>
            <consortium name="Pathogen Informatics"/>
            <person name="Doyle S."/>
        </authorList>
    </citation>
    <scope>NUCLEOTIDE SEQUENCE [LARGE SCALE GENOMIC DNA]</scope>
    <source>
        <strain evidence="4 5">NCTC7303</strain>
    </source>
</reference>
<dbReference type="Pfam" id="PF01041">
    <property type="entry name" value="DegT_DnrJ_EryC1"/>
    <property type="match status" value="1"/>
</dbReference>
<evidence type="ECO:0000259" key="3">
    <source>
        <dbReference type="PROSITE" id="PS51677"/>
    </source>
</evidence>
<name>A0A379SMM8_SALER</name>
<keyword evidence="4" id="KW-0808">Transferase</keyword>
<evidence type="ECO:0000313" key="5">
    <source>
        <dbReference type="Proteomes" id="UP000255443"/>
    </source>
</evidence>
<dbReference type="EMBL" id="UGXC01000002">
    <property type="protein sequence ID" value="SUG30266.1"/>
    <property type="molecule type" value="Genomic_DNA"/>
</dbReference>
<dbReference type="GO" id="GO:0016810">
    <property type="term" value="F:hydrolase activity, acting on carbon-nitrogen (but not peptide) bonds"/>
    <property type="evidence" value="ECO:0007669"/>
    <property type="project" value="InterPro"/>
</dbReference>
<dbReference type="InterPro" id="IPR011330">
    <property type="entry name" value="Glyco_hydro/deAcase_b/a-brl"/>
</dbReference>
<dbReference type="PROSITE" id="PS51677">
    <property type="entry name" value="NODB"/>
    <property type="match status" value="1"/>
</dbReference>
<gene>
    <name evidence="4" type="primary">arnB</name>
    <name evidence="4" type="ORF">NCTC7303_02477</name>
</gene>
<dbReference type="AlphaFoldDB" id="A0A379SMM8"/>
<dbReference type="Gene3D" id="3.40.640.10">
    <property type="entry name" value="Type I PLP-dependent aspartate aminotransferase-like (Major domain)"/>
    <property type="match status" value="1"/>
</dbReference>
<dbReference type="GO" id="GO:0099620">
    <property type="term" value="F:UDP-4-amino-4-deoxy-L-arabinose aminotransferase"/>
    <property type="evidence" value="ECO:0007669"/>
    <property type="project" value="UniProtKB-EC"/>
</dbReference>
<dbReference type="SUPFAM" id="SSF88713">
    <property type="entry name" value="Glycoside hydrolase/deacetylase"/>
    <property type="match status" value="1"/>
</dbReference>
<keyword evidence="4" id="KW-0032">Aminotransferase</keyword>
<evidence type="ECO:0000256" key="1">
    <source>
        <dbReference type="ARBA" id="ARBA00022898"/>
    </source>
</evidence>
<dbReference type="InterPro" id="IPR002509">
    <property type="entry name" value="NODB_dom"/>
</dbReference>
<proteinExistence type="inferred from homology"/>
<dbReference type="InterPro" id="IPR000653">
    <property type="entry name" value="DegT/StrS_aminotransferase"/>
</dbReference>
<accession>A0A379SMM8</accession>
<dbReference type="GO" id="GO:0000271">
    <property type="term" value="P:polysaccharide biosynthetic process"/>
    <property type="evidence" value="ECO:0007669"/>
    <property type="project" value="TreeGrafter"/>
</dbReference>
<dbReference type="Proteomes" id="UP000255443">
    <property type="component" value="Unassembled WGS sequence"/>
</dbReference>
<dbReference type="InterPro" id="IPR015421">
    <property type="entry name" value="PyrdxlP-dep_Trfase_major"/>
</dbReference>